<keyword evidence="1" id="KW-0812">Transmembrane</keyword>
<reference evidence="2 3" key="1">
    <citation type="submission" date="2018-06" db="EMBL/GenBank/DDBJ databases">
        <title>Genomic Encyclopedia of Archaeal and Bacterial Type Strains, Phase II (KMG-II): from individual species to whole genera.</title>
        <authorList>
            <person name="Goeker M."/>
        </authorList>
    </citation>
    <scope>NUCLEOTIDE SEQUENCE [LARGE SCALE GENOMIC DNA]</scope>
    <source>
        <strain evidence="2 3">DSM 23446</strain>
    </source>
</reference>
<evidence type="ECO:0000256" key="1">
    <source>
        <dbReference type="SAM" id="Phobius"/>
    </source>
</evidence>
<comment type="caution">
    <text evidence="2">The sequence shown here is derived from an EMBL/GenBank/DDBJ whole genome shotgun (WGS) entry which is preliminary data.</text>
</comment>
<keyword evidence="3" id="KW-1185">Reference proteome</keyword>
<dbReference type="EMBL" id="QLLK01000010">
    <property type="protein sequence ID" value="RAI86694.1"/>
    <property type="molecule type" value="Genomic_DNA"/>
</dbReference>
<keyword evidence="1" id="KW-0472">Membrane</keyword>
<name>A0A327P6I0_9BACT</name>
<feature type="transmembrane region" description="Helical" evidence="1">
    <location>
        <begin position="36"/>
        <end position="57"/>
    </location>
</feature>
<proteinExistence type="predicted"/>
<dbReference type="AlphaFoldDB" id="A0A327P6I0"/>
<protein>
    <submittedName>
        <fullName evidence="2">Uncharacterized protein</fullName>
    </submittedName>
</protein>
<dbReference type="Proteomes" id="UP000249610">
    <property type="component" value="Unassembled WGS sequence"/>
</dbReference>
<feature type="transmembrane region" description="Helical" evidence="1">
    <location>
        <begin position="12"/>
        <end position="30"/>
    </location>
</feature>
<evidence type="ECO:0000313" key="3">
    <source>
        <dbReference type="Proteomes" id="UP000249610"/>
    </source>
</evidence>
<accession>A0A327P6I0</accession>
<sequence>MSYVIIQSAVILKIKCLFSLIYTVFNILYFDVNLLTLPIPCIGYFFIIRILISIVMYNNKV</sequence>
<keyword evidence="1" id="KW-1133">Transmembrane helix</keyword>
<gene>
    <name evidence="2" type="ORF">LV83_03250</name>
</gene>
<organism evidence="2 3">
    <name type="scientific">Algoriphagus yeomjeoni</name>
    <dbReference type="NCBI Taxonomy" id="291403"/>
    <lineage>
        <taxon>Bacteria</taxon>
        <taxon>Pseudomonadati</taxon>
        <taxon>Bacteroidota</taxon>
        <taxon>Cytophagia</taxon>
        <taxon>Cytophagales</taxon>
        <taxon>Cyclobacteriaceae</taxon>
        <taxon>Algoriphagus</taxon>
    </lineage>
</organism>
<evidence type="ECO:0000313" key="2">
    <source>
        <dbReference type="EMBL" id="RAI86694.1"/>
    </source>
</evidence>